<sequence>MLAAGYNPSQMGDILVVILHQDTKQQSVKINKNVVKIFDPKQKITLGFNFLDASHVLPDLKGKNGEIHLTNDDLSKLNQAIKNAGFNDQLKQDPIPRFVVGYVKTCKQHPDSSKLKITQTEIDGGKTVQIVSGSPNMKQGIKVVVAKVGAMMPNGLIIWPSKLKGVESNGMICAGYELRIPGAPQHPGALILPDSYKVGEPFDFKTATKLFK</sequence>
<proteinExistence type="predicted"/>
<keyword evidence="6" id="KW-1185">Reference proteome</keyword>
<dbReference type="InterPro" id="IPR002547">
    <property type="entry name" value="tRNA-bd_dom"/>
</dbReference>
<dbReference type="KEGG" id="lji:ELX58_05975"/>
<dbReference type="Pfam" id="PF14794">
    <property type="entry name" value="DUF4479"/>
    <property type="match status" value="1"/>
</dbReference>
<accession>A0A4P6ZMM1</accession>
<dbReference type="InterPro" id="IPR037154">
    <property type="entry name" value="YtpR-like_sf"/>
</dbReference>
<keyword evidence="2 3" id="KW-0694">RNA-binding</keyword>
<evidence type="ECO:0000256" key="3">
    <source>
        <dbReference type="PROSITE-ProRule" id="PRU00209"/>
    </source>
</evidence>
<dbReference type="Pfam" id="PF01588">
    <property type="entry name" value="tRNA_bind"/>
    <property type="match status" value="1"/>
</dbReference>
<dbReference type="InterPro" id="IPR012340">
    <property type="entry name" value="NA-bd_OB-fold"/>
</dbReference>
<dbReference type="InterPro" id="IPR027855">
    <property type="entry name" value="DUF4479"/>
</dbReference>
<evidence type="ECO:0000259" key="4">
    <source>
        <dbReference type="PROSITE" id="PS50886"/>
    </source>
</evidence>
<keyword evidence="1 3" id="KW-0820">tRNA-binding</keyword>
<name>A0A4P6ZMM1_9LACO</name>
<evidence type="ECO:0000313" key="6">
    <source>
        <dbReference type="Proteomes" id="UP000294321"/>
    </source>
</evidence>
<evidence type="ECO:0000256" key="2">
    <source>
        <dbReference type="ARBA" id="ARBA00022884"/>
    </source>
</evidence>
<dbReference type="Proteomes" id="UP000294321">
    <property type="component" value="Chromosome"/>
</dbReference>
<dbReference type="OrthoDB" id="9805455at2"/>
<feature type="domain" description="TRNA-binding" evidence="4">
    <location>
        <begin position="92"/>
        <end position="203"/>
    </location>
</feature>
<dbReference type="AlphaFoldDB" id="A0A4P6ZMM1"/>
<dbReference type="Gene3D" id="2.40.50.140">
    <property type="entry name" value="Nucleic acid-binding proteins"/>
    <property type="match status" value="1"/>
</dbReference>
<dbReference type="Gene3D" id="3.30.1940.10">
    <property type="entry name" value="YtpR-like"/>
    <property type="match status" value="1"/>
</dbReference>
<dbReference type="EMBL" id="CP034726">
    <property type="protein sequence ID" value="QBP18682.1"/>
    <property type="molecule type" value="Genomic_DNA"/>
</dbReference>
<gene>
    <name evidence="5" type="ORF">ELX58_05975</name>
</gene>
<dbReference type="SUPFAM" id="SSF50249">
    <property type="entry name" value="Nucleic acid-binding proteins"/>
    <property type="match status" value="1"/>
</dbReference>
<dbReference type="InterPro" id="IPR033714">
    <property type="entry name" value="tRNA_bind_bactPheRS"/>
</dbReference>
<reference evidence="6" key="1">
    <citation type="submission" date="2018-12" db="EMBL/GenBank/DDBJ databases">
        <title>A new species of lactobacillus.</title>
        <authorList>
            <person name="Jian Y."/>
            <person name="Xin L."/>
            <person name="Hong Z.J."/>
            <person name="Ming L.Z."/>
            <person name="Hong X.Z."/>
        </authorList>
    </citation>
    <scope>NUCLEOTIDE SEQUENCE [LARGE SCALE GENOMIC DNA]</scope>
    <source>
        <strain evidence="6">HSLZ-75</strain>
    </source>
</reference>
<dbReference type="CDD" id="cd02796">
    <property type="entry name" value="tRNA_bind_bactPheRS"/>
    <property type="match status" value="1"/>
</dbReference>
<protein>
    <submittedName>
        <fullName evidence="5">DUF4479 domain-containing protein</fullName>
    </submittedName>
</protein>
<evidence type="ECO:0000256" key="1">
    <source>
        <dbReference type="ARBA" id="ARBA00022555"/>
    </source>
</evidence>
<dbReference type="PROSITE" id="PS50886">
    <property type="entry name" value="TRBD"/>
    <property type="match status" value="1"/>
</dbReference>
<dbReference type="GO" id="GO:0000049">
    <property type="term" value="F:tRNA binding"/>
    <property type="evidence" value="ECO:0007669"/>
    <property type="project" value="UniProtKB-UniRule"/>
</dbReference>
<evidence type="ECO:0000313" key="5">
    <source>
        <dbReference type="EMBL" id="QBP18682.1"/>
    </source>
</evidence>
<dbReference type="NCBIfam" id="NF045760">
    <property type="entry name" value="YtpR"/>
    <property type="match status" value="1"/>
</dbReference>
<dbReference type="RefSeq" id="WP_133442240.1">
    <property type="nucleotide sequence ID" value="NZ_CP034726.1"/>
</dbReference>
<organism evidence="5 6">
    <name type="scientific">Acetilactobacillus jinshanensis</name>
    <dbReference type="NCBI Taxonomy" id="1720083"/>
    <lineage>
        <taxon>Bacteria</taxon>
        <taxon>Bacillati</taxon>
        <taxon>Bacillota</taxon>
        <taxon>Bacilli</taxon>
        <taxon>Lactobacillales</taxon>
        <taxon>Lactobacillaceae</taxon>
        <taxon>Acetilactobacillus</taxon>
    </lineage>
</organism>